<dbReference type="SMART" id="SM00382">
    <property type="entry name" value="AAA"/>
    <property type="match status" value="1"/>
</dbReference>
<feature type="domain" description="ABC transmembrane type-1" evidence="10">
    <location>
        <begin position="425"/>
        <end position="709"/>
    </location>
</feature>
<comment type="subcellular location">
    <subcellularLocation>
        <location evidence="1">Cell membrane</location>
        <topology evidence="1">Multi-pass membrane protein</topology>
    </subcellularLocation>
</comment>
<dbReference type="InterPro" id="IPR027417">
    <property type="entry name" value="P-loop_NTPase"/>
</dbReference>
<organism evidence="11 12">
    <name type="scientific">Floridaenema fluviatile BLCC-F154</name>
    <dbReference type="NCBI Taxonomy" id="3153640"/>
    <lineage>
        <taxon>Bacteria</taxon>
        <taxon>Bacillati</taxon>
        <taxon>Cyanobacteriota</taxon>
        <taxon>Cyanophyceae</taxon>
        <taxon>Oscillatoriophycideae</taxon>
        <taxon>Aerosakkonematales</taxon>
        <taxon>Aerosakkonemataceae</taxon>
        <taxon>Floridanema</taxon>
        <taxon>Floridanema fluviatile</taxon>
    </lineage>
</organism>
<dbReference type="SUPFAM" id="SSF52540">
    <property type="entry name" value="P-loop containing nucleoside triphosphate hydrolases"/>
    <property type="match status" value="1"/>
</dbReference>
<evidence type="ECO:0000256" key="8">
    <source>
        <dbReference type="SAM" id="Phobius"/>
    </source>
</evidence>
<dbReference type="Proteomes" id="UP001576776">
    <property type="component" value="Unassembled WGS sequence"/>
</dbReference>
<dbReference type="NCBIfam" id="TIGR03797">
    <property type="entry name" value="NHLM_micro_ABC2"/>
    <property type="match status" value="1"/>
</dbReference>
<sequence length="976" mass="107810">MLNSDLFKSLHNFKGNQLLLLDNPQKVWLVQSGTVAIFVTKVVAGEPVGDRHYLFSVNSGEALFGVALWGEETLENANLDESYPSFNYGILAVTIQESVVLELDLADLIGKIAAADTEVILLLEVWIDRLSKSIATSAISNKKTQIQPVKSSPQKLAKGQVIQATSKTLFWMKLHQGSTAWMGIEELNLDAKSPPFPLAVPTWVEALNLVELDTITTGKIAENLFHSLPLFHTYACRYFQIKYQQKLEAEIQQFQQLEQLNIQVTENAFNSLASALQPQQLPSEETALLIAAGAVAKAMGITIRAPIKSENLQRIDPVEAIAISSKIPIRRVSLNGEWWKQENGPLLAFTIDDHPVALLVDKSKGYRYILFDPETRIRTLVNQNIAATLASEAYIFYRPFPPVINKAFEVFKFGVKGYETETIKAIVVGILGTILGMAVPQATAILINQAIPNGDRLLLLQLALGLLAVSFGKTAFNLYQGLVALRVTNGINSSLQVAIWDRLLRLKPLLIRQFTTGDLLVRIMSISQIYSIFSGATQRTLLSGLFSLLNLGLMFIYDLQLTLVAIGVTFLAVILTIISSLILLRKERRQEELSGEIQGLVVQLINGVPKLRVAVAESRAFAAWAKKYSEQNQLTKEIIQVNDIVSVFNELLSLVSFILLYWFGFLAIQGSQTGESSLTLGTFLAFNAAFGIFFGGVTSLSNTLTNIIEIAPLWERSQPILQGQLEFDEQKTNPGRLSGQIALENITFRYREDSPIVLNEVNIYADPGEFIAIVGPSGSGKSTIFRLLLGFETPQNGKVYYDGQDLSKLDLQAVRRQLGVVLQNGRVTQGSILENITGGALVTVEEAWEAARMAGLAEDIELMPMGIQTMVSEGGTNLSGGQRQRLLIARSLIFKPPIMLLDEATSYLDNRTQAIVTESLEKLNATRIIIAHRLSTIRYADRIYVLESGRILQVGSFTELVQQPGLFTKLVARQLE</sequence>
<dbReference type="EMBL" id="JBHFNS010000019">
    <property type="protein sequence ID" value="MFB2934484.1"/>
    <property type="molecule type" value="Genomic_DNA"/>
</dbReference>
<dbReference type="InterPro" id="IPR022515">
    <property type="entry name" value="NHPM_micro_ABC2"/>
</dbReference>
<dbReference type="InterPro" id="IPR036640">
    <property type="entry name" value="ABC1_TM_sf"/>
</dbReference>
<dbReference type="InterPro" id="IPR039421">
    <property type="entry name" value="Type_1_exporter"/>
</dbReference>
<keyword evidence="3" id="KW-0547">Nucleotide-binding</keyword>
<dbReference type="SUPFAM" id="SSF90123">
    <property type="entry name" value="ABC transporter transmembrane region"/>
    <property type="match status" value="1"/>
</dbReference>
<evidence type="ECO:0000256" key="2">
    <source>
        <dbReference type="ARBA" id="ARBA00022692"/>
    </source>
</evidence>
<dbReference type="PROSITE" id="PS50929">
    <property type="entry name" value="ABC_TM1F"/>
    <property type="match status" value="1"/>
</dbReference>
<feature type="transmembrane region" description="Helical" evidence="8">
    <location>
        <begin position="680"/>
        <end position="700"/>
    </location>
</feature>
<dbReference type="InterPro" id="IPR011527">
    <property type="entry name" value="ABC1_TM_dom"/>
</dbReference>
<proteinExistence type="predicted"/>
<dbReference type="InterPro" id="IPR017871">
    <property type="entry name" value="ABC_transporter-like_CS"/>
</dbReference>
<keyword evidence="4" id="KW-0067">ATP-binding</keyword>
<keyword evidence="2 8" id="KW-0812">Transmembrane</keyword>
<feature type="coiled-coil region" evidence="7">
    <location>
        <begin position="240"/>
        <end position="267"/>
    </location>
</feature>
<evidence type="ECO:0000256" key="3">
    <source>
        <dbReference type="ARBA" id="ARBA00022741"/>
    </source>
</evidence>
<gene>
    <name evidence="11" type="ORF">ACE1B6_04335</name>
</gene>
<dbReference type="RefSeq" id="WP_413256012.1">
    <property type="nucleotide sequence ID" value="NZ_JBHFNS010000019.1"/>
</dbReference>
<evidence type="ECO:0000259" key="10">
    <source>
        <dbReference type="PROSITE" id="PS50929"/>
    </source>
</evidence>
<evidence type="ECO:0000256" key="5">
    <source>
        <dbReference type="ARBA" id="ARBA00022989"/>
    </source>
</evidence>
<evidence type="ECO:0000256" key="4">
    <source>
        <dbReference type="ARBA" id="ARBA00022840"/>
    </source>
</evidence>
<dbReference type="PROSITE" id="PS00211">
    <property type="entry name" value="ABC_TRANSPORTER_1"/>
    <property type="match status" value="1"/>
</dbReference>
<feature type="transmembrane region" description="Helical" evidence="8">
    <location>
        <begin position="425"/>
        <end position="447"/>
    </location>
</feature>
<dbReference type="PANTHER" id="PTHR24221:SF654">
    <property type="entry name" value="ATP-BINDING CASSETTE SUB-FAMILY B MEMBER 6"/>
    <property type="match status" value="1"/>
</dbReference>
<accession>A0ABV4Y8A5</accession>
<keyword evidence="5 8" id="KW-1133">Transmembrane helix</keyword>
<feature type="domain" description="ABC transporter" evidence="9">
    <location>
        <begin position="741"/>
        <end position="973"/>
    </location>
</feature>
<keyword evidence="7" id="KW-0175">Coiled coil</keyword>
<dbReference type="PANTHER" id="PTHR24221">
    <property type="entry name" value="ATP-BINDING CASSETTE SUB-FAMILY B"/>
    <property type="match status" value="1"/>
</dbReference>
<keyword evidence="12" id="KW-1185">Reference proteome</keyword>
<evidence type="ECO:0000256" key="1">
    <source>
        <dbReference type="ARBA" id="ARBA00004651"/>
    </source>
</evidence>
<dbReference type="Gene3D" id="3.40.50.300">
    <property type="entry name" value="P-loop containing nucleotide triphosphate hydrolases"/>
    <property type="match status" value="1"/>
</dbReference>
<evidence type="ECO:0000259" key="9">
    <source>
        <dbReference type="PROSITE" id="PS50893"/>
    </source>
</evidence>
<evidence type="ECO:0000313" key="12">
    <source>
        <dbReference type="Proteomes" id="UP001576776"/>
    </source>
</evidence>
<dbReference type="Pfam" id="PF00664">
    <property type="entry name" value="ABC_membrane"/>
    <property type="match status" value="1"/>
</dbReference>
<evidence type="ECO:0000256" key="6">
    <source>
        <dbReference type="ARBA" id="ARBA00023136"/>
    </source>
</evidence>
<feature type="transmembrane region" description="Helical" evidence="8">
    <location>
        <begin position="651"/>
        <end position="668"/>
    </location>
</feature>
<evidence type="ECO:0000313" key="11">
    <source>
        <dbReference type="EMBL" id="MFB2934484.1"/>
    </source>
</evidence>
<dbReference type="InterPro" id="IPR003593">
    <property type="entry name" value="AAA+_ATPase"/>
</dbReference>
<feature type="transmembrane region" description="Helical" evidence="8">
    <location>
        <begin position="540"/>
        <end position="557"/>
    </location>
</feature>
<feature type="transmembrane region" description="Helical" evidence="8">
    <location>
        <begin position="459"/>
        <end position="479"/>
    </location>
</feature>
<reference evidence="11 12" key="1">
    <citation type="submission" date="2024-09" db="EMBL/GenBank/DDBJ databases">
        <title>Floridaenema gen nov. (Aerosakkonemataceae, Aerosakkonematales ord. nov., Cyanobacteria) from benthic tropical and subtropical fresh waters, with the description of four new species.</title>
        <authorList>
            <person name="Moretto J.A."/>
            <person name="Berthold D.E."/>
            <person name="Lefler F.W."/>
            <person name="Huang I.-S."/>
            <person name="Laughinghouse H. IV."/>
        </authorList>
    </citation>
    <scope>NUCLEOTIDE SEQUENCE [LARGE SCALE GENOMIC DNA]</scope>
    <source>
        <strain evidence="11 12">BLCC-F154</strain>
    </source>
</reference>
<comment type="caution">
    <text evidence="11">The sequence shown here is derived from an EMBL/GenBank/DDBJ whole genome shotgun (WGS) entry which is preliminary data.</text>
</comment>
<dbReference type="PROSITE" id="PS50893">
    <property type="entry name" value="ABC_TRANSPORTER_2"/>
    <property type="match status" value="1"/>
</dbReference>
<name>A0ABV4Y8A5_9CYAN</name>
<evidence type="ECO:0000256" key="7">
    <source>
        <dbReference type="SAM" id="Coils"/>
    </source>
</evidence>
<keyword evidence="6 8" id="KW-0472">Membrane</keyword>
<feature type="transmembrane region" description="Helical" evidence="8">
    <location>
        <begin position="563"/>
        <end position="584"/>
    </location>
</feature>
<dbReference type="Pfam" id="PF00005">
    <property type="entry name" value="ABC_tran"/>
    <property type="match status" value="1"/>
</dbReference>
<dbReference type="InterPro" id="IPR003439">
    <property type="entry name" value="ABC_transporter-like_ATP-bd"/>
</dbReference>
<dbReference type="Gene3D" id="1.20.1560.10">
    <property type="entry name" value="ABC transporter type 1, transmembrane domain"/>
    <property type="match status" value="1"/>
</dbReference>
<protein>
    <submittedName>
        <fullName evidence="11">NHLP bacteriocin export ABC transporter permease/ATPase subunit</fullName>
    </submittedName>
</protein>